<feature type="compositionally biased region" description="Basic and acidic residues" evidence="6">
    <location>
        <begin position="507"/>
        <end position="520"/>
    </location>
</feature>
<dbReference type="PANTHER" id="PTHR30349">
    <property type="entry name" value="PHAGE INTEGRASE-RELATED"/>
    <property type="match status" value="1"/>
</dbReference>
<dbReference type="InterPro" id="IPR044068">
    <property type="entry name" value="CB"/>
</dbReference>
<dbReference type="Proteomes" id="UP001239462">
    <property type="component" value="Unassembled WGS sequence"/>
</dbReference>
<accession>A0ABT7PDU7</accession>
<dbReference type="SUPFAM" id="SSF56349">
    <property type="entry name" value="DNA breaking-rejoining enzymes"/>
    <property type="match status" value="1"/>
</dbReference>
<dbReference type="InterPro" id="IPR050090">
    <property type="entry name" value="Tyrosine_recombinase_XerCD"/>
</dbReference>
<feature type="domain" description="Tyr recombinase" evidence="7">
    <location>
        <begin position="323"/>
        <end position="503"/>
    </location>
</feature>
<dbReference type="PROSITE" id="PS51900">
    <property type="entry name" value="CB"/>
    <property type="match status" value="1"/>
</dbReference>
<feature type="domain" description="Core-binding (CB)" evidence="8">
    <location>
        <begin position="220"/>
        <end position="304"/>
    </location>
</feature>
<evidence type="ECO:0000256" key="3">
    <source>
        <dbReference type="ARBA" id="ARBA00023125"/>
    </source>
</evidence>
<protein>
    <submittedName>
        <fullName evidence="9">Phage integrase N-terminal SAM-like domain-containing protein</fullName>
    </submittedName>
</protein>
<dbReference type="Pfam" id="PF00589">
    <property type="entry name" value="Phage_integrase"/>
    <property type="match status" value="1"/>
</dbReference>
<feature type="region of interest" description="Disordered" evidence="6">
    <location>
        <begin position="501"/>
        <end position="520"/>
    </location>
</feature>
<evidence type="ECO:0000313" key="9">
    <source>
        <dbReference type="EMBL" id="MDM4014677.1"/>
    </source>
</evidence>
<proteinExistence type="inferred from homology"/>
<keyword evidence="2" id="KW-0229">DNA integration</keyword>
<dbReference type="Gene3D" id="1.10.443.10">
    <property type="entry name" value="Intergrase catalytic core"/>
    <property type="match status" value="1"/>
</dbReference>
<comment type="similarity">
    <text evidence="1">Belongs to the 'phage' integrase family.</text>
</comment>
<name>A0ABT7PDU7_9BACT</name>
<evidence type="ECO:0000256" key="4">
    <source>
        <dbReference type="ARBA" id="ARBA00023172"/>
    </source>
</evidence>
<dbReference type="Gene3D" id="1.10.150.130">
    <property type="match status" value="1"/>
</dbReference>
<keyword evidence="3 5" id="KW-0238">DNA-binding</keyword>
<comment type="caution">
    <text evidence="9">The sequence shown here is derived from an EMBL/GenBank/DDBJ whole genome shotgun (WGS) entry which is preliminary data.</text>
</comment>
<evidence type="ECO:0000256" key="5">
    <source>
        <dbReference type="PROSITE-ProRule" id="PRU01248"/>
    </source>
</evidence>
<evidence type="ECO:0000259" key="7">
    <source>
        <dbReference type="PROSITE" id="PS51898"/>
    </source>
</evidence>
<dbReference type="RefSeq" id="WP_289162357.1">
    <property type="nucleotide sequence ID" value="NZ_JASZZN010000003.1"/>
</dbReference>
<sequence length="537" mass="61495">MNVLDQIELRSCDCETKPKTIANCRAAANSLRKFLGRDPQPEDLAPEVLNEWEASLGVTPSTVRSYREALNGLRHWISDTPPADGSASFENLLRFTLDKSGKVTRRRRGSGHTARIADEVRDTCEAFLRRPFEVADINPDICELLVCKWKRKKMRGRVIHNRYQWFVDRNEIAVQLGWSEKHDFSHIQPARYRDWSETRQNIDLPEPIESIDDADDAGHMTLSTLLDDHYIPARLVGKSKNTIRLYRVCIRNFSKWLGRDAVVADLTTQTIGKYLQHSIENTSLSPHTIEKEAAEFRAFSTFCARRGWLRSCPDIPSINCPKRVPEAWTDEELVRLMNACENAVGDVGSVPASHWWPALVSLIYDCGERISAVLSIEKTDIGSDGWLTVRGEYRKGKTRDKRYKLRPETLERIHRMKVTSGAVFAWPMHPNYIYTRFDEILKAAGLPATRRDKFHKIRRTTASNFEAAGGNATRLLDHTDRRTTEAYLDPRALKEIHPADIVPGIGQDREGKRSDKEDDRDQLIDEFRLFLEAKRGA</sequence>
<dbReference type="EMBL" id="JASZZN010000003">
    <property type="protein sequence ID" value="MDM4014677.1"/>
    <property type="molecule type" value="Genomic_DNA"/>
</dbReference>
<dbReference type="InterPro" id="IPR002104">
    <property type="entry name" value="Integrase_catalytic"/>
</dbReference>
<reference evidence="9 10" key="1">
    <citation type="submission" date="2023-06" db="EMBL/GenBank/DDBJ databases">
        <title>Roseiconus lacunae JC819 isolated from Gulf of Mannar region, Tamil Nadu.</title>
        <authorList>
            <person name="Pk S."/>
            <person name="Ch S."/>
            <person name="Ch V.R."/>
        </authorList>
    </citation>
    <scope>NUCLEOTIDE SEQUENCE [LARGE SCALE GENOMIC DNA]</scope>
    <source>
        <strain evidence="9 10">JC819</strain>
    </source>
</reference>
<evidence type="ECO:0000259" key="8">
    <source>
        <dbReference type="PROSITE" id="PS51900"/>
    </source>
</evidence>
<organism evidence="9 10">
    <name type="scientific">Roseiconus lacunae</name>
    <dbReference type="NCBI Taxonomy" id="2605694"/>
    <lineage>
        <taxon>Bacteria</taxon>
        <taxon>Pseudomonadati</taxon>
        <taxon>Planctomycetota</taxon>
        <taxon>Planctomycetia</taxon>
        <taxon>Pirellulales</taxon>
        <taxon>Pirellulaceae</taxon>
        <taxon>Roseiconus</taxon>
    </lineage>
</organism>
<dbReference type="PROSITE" id="PS51898">
    <property type="entry name" value="TYR_RECOMBINASE"/>
    <property type="match status" value="1"/>
</dbReference>
<keyword evidence="10" id="KW-1185">Reference proteome</keyword>
<dbReference type="InterPro" id="IPR013762">
    <property type="entry name" value="Integrase-like_cat_sf"/>
</dbReference>
<dbReference type="PANTHER" id="PTHR30349:SF41">
    <property type="entry name" value="INTEGRASE_RECOMBINASE PROTEIN MJ0367-RELATED"/>
    <property type="match status" value="1"/>
</dbReference>
<evidence type="ECO:0000313" key="10">
    <source>
        <dbReference type="Proteomes" id="UP001239462"/>
    </source>
</evidence>
<evidence type="ECO:0000256" key="1">
    <source>
        <dbReference type="ARBA" id="ARBA00008857"/>
    </source>
</evidence>
<keyword evidence="4" id="KW-0233">DNA recombination</keyword>
<dbReference type="InterPro" id="IPR010998">
    <property type="entry name" value="Integrase_recombinase_N"/>
</dbReference>
<dbReference type="InterPro" id="IPR011010">
    <property type="entry name" value="DNA_brk_join_enz"/>
</dbReference>
<evidence type="ECO:0000256" key="2">
    <source>
        <dbReference type="ARBA" id="ARBA00022908"/>
    </source>
</evidence>
<gene>
    <name evidence="9" type="ORF">QTN89_04485</name>
</gene>
<evidence type="ECO:0000256" key="6">
    <source>
        <dbReference type="SAM" id="MobiDB-lite"/>
    </source>
</evidence>